<evidence type="ECO:0000256" key="1">
    <source>
        <dbReference type="SAM" id="SignalP"/>
    </source>
</evidence>
<keyword evidence="2" id="KW-1185">Reference proteome</keyword>
<dbReference type="GeneID" id="111600596"/>
<proteinExistence type="predicted"/>
<feature type="chain" id="PRO_5026838527" evidence="1">
    <location>
        <begin position="23"/>
        <end position="172"/>
    </location>
</feature>
<evidence type="ECO:0000313" key="3">
    <source>
        <dbReference type="RefSeq" id="XP_030082046.1"/>
    </source>
</evidence>
<dbReference type="KEGG" id="dhe:111600596"/>
<name>A0A6J2SY23_DROHY</name>
<accession>A0A6J2SY23</accession>
<gene>
    <name evidence="3" type="primary">LOC111600596</name>
</gene>
<protein>
    <submittedName>
        <fullName evidence="3">Uncharacterized protein LOC111600596</fullName>
    </submittedName>
</protein>
<dbReference type="RefSeq" id="XP_030082046.1">
    <property type="nucleotide sequence ID" value="XM_030226186.1"/>
</dbReference>
<evidence type="ECO:0000313" key="2">
    <source>
        <dbReference type="Proteomes" id="UP000504633"/>
    </source>
</evidence>
<dbReference type="Proteomes" id="UP000504633">
    <property type="component" value="Unplaced"/>
</dbReference>
<reference evidence="3" key="1">
    <citation type="submission" date="2025-08" db="UniProtKB">
        <authorList>
            <consortium name="RefSeq"/>
        </authorList>
    </citation>
    <scope>IDENTIFICATION</scope>
    <source>
        <strain evidence="3">15085-1641.00</strain>
        <tissue evidence="3">Whole body</tissue>
    </source>
</reference>
<feature type="signal peptide" evidence="1">
    <location>
        <begin position="1"/>
        <end position="22"/>
    </location>
</feature>
<keyword evidence="1" id="KW-0732">Signal</keyword>
<sequence length="172" mass="20335">MNSKLIIFIAFICIGLLLETGAVTEKRSCFNCIETFKNASNATSKHIDNTKIKVNETKNFMRKLKFTNPEDFVLSGVQMFTNNSEWKLSMKPRVSRIKHPLSSFINRFKHKLDFLHKKKPLKLDKPQEKQYYMIFKEKLHMVLYDKHFSPKLSVVKLMYTIVEGFWNPNLIR</sequence>
<dbReference type="OMA" id="MVLYDKH"/>
<dbReference type="OrthoDB" id="10524846at2759"/>
<organism evidence="2 3">
    <name type="scientific">Drosophila hydei</name>
    <name type="common">Fruit fly</name>
    <dbReference type="NCBI Taxonomy" id="7224"/>
    <lineage>
        <taxon>Eukaryota</taxon>
        <taxon>Metazoa</taxon>
        <taxon>Ecdysozoa</taxon>
        <taxon>Arthropoda</taxon>
        <taxon>Hexapoda</taxon>
        <taxon>Insecta</taxon>
        <taxon>Pterygota</taxon>
        <taxon>Neoptera</taxon>
        <taxon>Endopterygota</taxon>
        <taxon>Diptera</taxon>
        <taxon>Brachycera</taxon>
        <taxon>Muscomorpha</taxon>
        <taxon>Ephydroidea</taxon>
        <taxon>Drosophilidae</taxon>
        <taxon>Drosophila</taxon>
    </lineage>
</organism>
<dbReference type="AlphaFoldDB" id="A0A6J2SY23"/>